<dbReference type="EMBL" id="MU863701">
    <property type="protein sequence ID" value="KAK4096690.1"/>
    <property type="molecule type" value="Genomic_DNA"/>
</dbReference>
<organism evidence="2 3">
    <name type="scientific">Parathielavia hyrcaniae</name>
    <dbReference type="NCBI Taxonomy" id="113614"/>
    <lineage>
        <taxon>Eukaryota</taxon>
        <taxon>Fungi</taxon>
        <taxon>Dikarya</taxon>
        <taxon>Ascomycota</taxon>
        <taxon>Pezizomycotina</taxon>
        <taxon>Sordariomycetes</taxon>
        <taxon>Sordariomycetidae</taxon>
        <taxon>Sordariales</taxon>
        <taxon>Chaetomiaceae</taxon>
        <taxon>Parathielavia</taxon>
    </lineage>
</organism>
<reference evidence="2" key="1">
    <citation type="journal article" date="2023" name="Mol. Phylogenet. Evol.">
        <title>Genome-scale phylogeny and comparative genomics of the fungal order Sordariales.</title>
        <authorList>
            <person name="Hensen N."/>
            <person name="Bonometti L."/>
            <person name="Westerberg I."/>
            <person name="Brannstrom I.O."/>
            <person name="Guillou S."/>
            <person name="Cros-Aarteil S."/>
            <person name="Calhoun S."/>
            <person name="Haridas S."/>
            <person name="Kuo A."/>
            <person name="Mondo S."/>
            <person name="Pangilinan J."/>
            <person name="Riley R."/>
            <person name="LaButti K."/>
            <person name="Andreopoulos B."/>
            <person name="Lipzen A."/>
            <person name="Chen C."/>
            <person name="Yan M."/>
            <person name="Daum C."/>
            <person name="Ng V."/>
            <person name="Clum A."/>
            <person name="Steindorff A."/>
            <person name="Ohm R.A."/>
            <person name="Martin F."/>
            <person name="Silar P."/>
            <person name="Natvig D.O."/>
            <person name="Lalanne C."/>
            <person name="Gautier V."/>
            <person name="Ament-Velasquez S.L."/>
            <person name="Kruys A."/>
            <person name="Hutchinson M.I."/>
            <person name="Powell A.J."/>
            <person name="Barry K."/>
            <person name="Miller A.N."/>
            <person name="Grigoriev I.V."/>
            <person name="Debuchy R."/>
            <person name="Gladieux P."/>
            <person name="Hiltunen Thoren M."/>
            <person name="Johannesson H."/>
        </authorList>
    </citation>
    <scope>NUCLEOTIDE SEQUENCE</scope>
    <source>
        <strain evidence="2">CBS 757.83</strain>
    </source>
</reference>
<dbReference type="AlphaFoldDB" id="A0AAN6PRM9"/>
<dbReference type="InterPro" id="IPR017946">
    <property type="entry name" value="PLC-like_Pdiesterase_TIM-brl"/>
</dbReference>
<dbReference type="InterPro" id="IPR005197">
    <property type="entry name" value="Glyco_hydro_71"/>
</dbReference>
<dbReference type="Gene3D" id="3.20.20.80">
    <property type="entry name" value="Glycosidases"/>
    <property type="match status" value="1"/>
</dbReference>
<reference evidence="2" key="2">
    <citation type="submission" date="2023-05" db="EMBL/GenBank/DDBJ databases">
        <authorList>
            <consortium name="Lawrence Berkeley National Laboratory"/>
            <person name="Steindorff A."/>
            <person name="Hensen N."/>
            <person name="Bonometti L."/>
            <person name="Westerberg I."/>
            <person name="Brannstrom I.O."/>
            <person name="Guillou S."/>
            <person name="Cros-Aarteil S."/>
            <person name="Calhoun S."/>
            <person name="Haridas S."/>
            <person name="Kuo A."/>
            <person name="Mondo S."/>
            <person name="Pangilinan J."/>
            <person name="Riley R."/>
            <person name="Labutti K."/>
            <person name="Andreopoulos B."/>
            <person name="Lipzen A."/>
            <person name="Chen C."/>
            <person name="Yanf M."/>
            <person name="Daum C."/>
            <person name="Ng V."/>
            <person name="Clum A."/>
            <person name="Ohm R."/>
            <person name="Martin F."/>
            <person name="Silar P."/>
            <person name="Natvig D."/>
            <person name="Lalanne C."/>
            <person name="Gautier V."/>
            <person name="Ament-Velasquez S.L."/>
            <person name="Kruys A."/>
            <person name="Hutchinson M.I."/>
            <person name="Powell A.J."/>
            <person name="Barry K."/>
            <person name="Miller A.N."/>
            <person name="Grigoriev I.V."/>
            <person name="Debuchy R."/>
            <person name="Gladieux P."/>
            <person name="Thoren M.H."/>
            <person name="Johannesson H."/>
        </authorList>
    </citation>
    <scope>NUCLEOTIDE SEQUENCE</scope>
    <source>
        <strain evidence="2">CBS 757.83</strain>
    </source>
</reference>
<proteinExistence type="predicted"/>
<dbReference type="Gene3D" id="3.20.20.190">
    <property type="entry name" value="Phosphatidylinositol (PI) phosphodiesterase"/>
    <property type="match status" value="1"/>
</dbReference>
<keyword evidence="1" id="KW-0732">Signal</keyword>
<comment type="caution">
    <text evidence="2">The sequence shown here is derived from an EMBL/GenBank/DDBJ whole genome shotgun (WGS) entry which is preliminary data.</text>
</comment>
<dbReference type="PANTHER" id="PTHR13593">
    <property type="match status" value="1"/>
</dbReference>
<dbReference type="Pfam" id="PF03659">
    <property type="entry name" value="Glyco_hydro_71"/>
    <property type="match status" value="1"/>
</dbReference>
<dbReference type="CDD" id="cd11577">
    <property type="entry name" value="GH71"/>
    <property type="match status" value="1"/>
</dbReference>
<feature type="signal peptide" evidence="1">
    <location>
        <begin position="1"/>
        <end position="21"/>
    </location>
</feature>
<dbReference type="SUPFAM" id="SSF51695">
    <property type="entry name" value="PLC-like phosphodiesterases"/>
    <property type="match status" value="1"/>
</dbReference>
<accession>A0AAN6PRM9</accession>
<dbReference type="GO" id="GO:0008081">
    <property type="term" value="F:phosphoric diester hydrolase activity"/>
    <property type="evidence" value="ECO:0007669"/>
    <property type="project" value="InterPro"/>
</dbReference>
<feature type="chain" id="PRO_5042989512" evidence="1">
    <location>
        <begin position="22"/>
        <end position="1237"/>
    </location>
</feature>
<gene>
    <name evidence="2" type="ORF">N658DRAFT_458273</name>
</gene>
<keyword evidence="3" id="KW-1185">Reference proteome</keyword>
<dbReference type="GO" id="GO:0051118">
    <property type="term" value="F:glucan endo-1,3-alpha-glucosidase activity"/>
    <property type="evidence" value="ECO:0007669"/>
    <property type="project" value="InterPro"/>
</dbReference>
<name>A0AAN6PRM9_9PEZI</name>
<protein>
    <submittedName>
        <fullName evidence="2">Carbohydrate-binding module family 24 protein</fullName>
    </submittedName>
</protein>
<dbReference type="GO" id="GO:0006629">
    <property type="term" value="P:lipid metabolic process"/>
    <property type="evidence" value="ECO:0007669"/>
    <property type="project" value="InterPro"/>
</dbReference>
<evidence type="ECO:0000313" key="2">
    <source>
        <dbReference type="EMBL" id="KAK4096690.1"/>
    </source>
</evidence>
<evidence type="ECO:0000313" key="3">
    <source>
        <dbReference type="Proteomes" id="UP001305647"/>
    </source>
</evidence>
<evidence type="ECO:0000256" key="1">
    <source>
        <dbReference type="SAM" id="SignalP"/>
    </source>
</evidence>
<dbReference type="InterPro" id="IPR051057">
    <property type="entry name" value="PI-PLC_domain"/>
</dbReference>
<sequence>MKLPVTALTSLLACGAGLAEAKAVFAHFMVTNTKSFGLDDWKNEIQLAKRASIDAFALDMASDDPANDVALPLAFDAAVALEFELFFSFDYAGNGPWAKSVVTDMISTYGSSIAYHKRAGKPFVSTFEGPANAIDWQDIKRDTDCFFMPDWSSIGAQRAVQLANGVADGLFSWDAWPKGPADMTTYPDASYYDFLGSKPYMMPVSPWFYTNLPGYDKNWLWRGDDLWFQRWQQVISFDRQPDYIQIISWNDFGESHYIGPLDDRQYDAFDIGRAPFNYAKDMPHDGWRETLPYYISMYKLGSATITRELVVTWYRVNKNGACSDGGTTGNTASQLQFEYSPSVMMQDRVFYDVLLTSNAHVEVSIGGVVQEGSWDQGPYQGVGVYHGSVPIGGAHSGPVVVTVKRAGTTIATVNGASITRNCAEGINNYNPWVGSAAGPSVSAVHTHSDVQSLDCVEGFGVYEFTGVCDFACANGYCPSAACTCLRKGEANPPNPTGVTGYPRLGKSGSFVGLCSFDCNHGYCPDSVCGTIPNDGVLLGYSPFLPPACTGGTARAGLGAFQGLCDFGCHLGFCPIHACTCLSTGILVQTPPKTDKSGYSFLDESVDDHGLCKFACEHGYCPDVCGKRPVGGGNECLVGDRMYSDEDVPQEGVGVWSWDGQKLDHAEDTDGTQYVTIVNLTPYRMVHTPGPEPYQFSVWEFGDVPSGKARENEVMYDTGLHVRSFVDTNGYANYKLEGTDKTFKVHVTTHIPDRYERRVVFDLGGMGMGWRELGFPGERVSVALIITGSEEYGYVNSLQLNNIAWMRSMYDVIKDRHLRHVVVPGAHDAAASKISDGGWFGGGTSLNTATQSLDHYNQLRVGVRYFDMRIVSINGGDFWGAHVNDETSAAPLGATGESLDDLILGINRFTTDYPGEVIVWSIRYMTDLDNKKHSSDDRYWSANKAAEFYTQLERINNRCPPDLGSNPTFDKRPLKDFMDANDGKGCVLIFTKGELRDGIAKDRTSSSIYRLGDHLDLDDYWAEDNRPGRVAQKQTARLLDHTRDGMPDAGDPDDDNYFIMQWQVTLGLGDMALPPFSIQLVANQATNPGLYNYGVNEMTPEYFPTVIMHDAVGLFHISDLSFENYNPMMQTLVIGLYMVSQNCNVSKIKHPFLEGAEAAAGSGFLSRARSPARVSSGFQTFRGVIFANGTVLDEAPPGFCRTCTYNDTVAVDHPEVNGTDGARRRWRRGVMSSPVTVW</sequence>
<dbReference type="PANTHER" id="PTHR13593:SF143">
    <property type="entry name" value="PHOSPHATIDYLINOSITOL-SPECIFIC PHOSPHOLIPASE C X DOMAIN-CONTAINING PROTEIN"/>
    <property type="match status" value="1"/>
</dbReference>
<dbReference type="Proteomes" id="UP001305647">
    <property type="component" value="Unassembled WGS sequence"/>
</dbReference>